<dbReference type="GO" id="GO:0016020">
    <property type="term" value="C:membrane"/>
    <property type="evidence" value="ECO:0007669"/>
    <property type="project" value="UniProtKB-SubCell"/>
</dbReference>
<evidence type="ECO:0008006" key="9">
    <source>
        <dbReference type="Google" id="ProtNLM"/>
    </source>
</evidence>
<gene>
    <name evidence="7" type="ORF">PFISCL1PPCAC_13470</name>
</gene>
<feature type="non-terminal residue" evidence="7">
    <location>
        <position position="113"/>
    </location>
</feature>
<dbReference type="Gene3D" id="1.20.1070.10">
    <property type="entry name" value="Rhodopsin 7-helix transmembrane proteins"/>
    <property type="match status" value="1"/>
</dbReference>
<evidence type="ECO:0000256" key="6">
    <source>
        <dbReference type="SAM" id="Phobius"/>
    </source>
</evidence>
<accession>A0AAV5VRU4</accession>
<dbReference type="InterPro" id="IPR050920">
    <property type="entry name" value="Nematode_rcpt-like_delta"/>
</dbReference>
<dbReference type="PANTHER" id="PTHR22945">
    <property type="entry name" value="SERPENTINE RECEPTOR, CLASS D DELTA"/>
    <property type="match status" value="1"/>
</dbReference>
<sequence>GLPNIFQPGEAIVFGYFFLVVPVAFGYLAVTRVRVSSKDISRKERVRERERFLIKILTIHALLPLTMFFALCCSASVMLGFYHPELESLTFMMGMIPPVLNPVITVWFMKPYR</sequence>
<feature type="transmembrane region" description="Helical" evidence="6">
    <location>
        <begin position="52"/>
        <end position="82"/>
    </location>
</feature>
<keyword evidence="3 6" id="KW-0812">Transmembrane</keyword>
<keyword evidence="8" id="KW-1185">Reference proteome</keyword>
<comment type="subcellular location">
    <subcellularLocation>
        <location evidence="1">Membrane</location>
        <topology evidence="1">Multi-pass membrane protein</topology>
    </subcellularLocation>
</comment>
<feature type="non-terminal residue" evidence="7">
    <location>
        <position position="1"/>
    </location>
</feature>
<dbReference type="EMBL" id="BTSY01000004">
    <property type="protein sequence ID" value="GMT22173.1"/>
    <property type="molecule type" value="Genomic_DNA"/>
</dbReference>
<keyword evidence="4 6" id="KW-1133">Transmembrane helix</keyword>
<name>A0AAV5VRU4_9BILA</name>
<dbReference type="PANTHER" id="PTHR22945:SF40">
    <property type="entry name" value="SERPENTINE RECEPTOR, CLASS D (DELTA)-RELATED"/>
    <property type="match status" value="1"/>
</dbReference>
<keyword evidence="5 6" id="KW-0472">Membrane</keyword>
<dbReference type="Proteomes" id="UP001432322">
    <property type="component" value="Unassembled WGS sequence"/>
</dbReference>
<dbReference type="SUPFAM" id="SSF81321">
    <property type="entry name" value="Family A G protein-coupled receptor-like"/>
    <property type="match status" value="1"/>
</dbReference>
<evidence type="ECO:0000256" key="3">
    <source>
        <dbReference type="ARBA" id="ARBA00022692"/>
    </source>
</evidence>
<evidence type="ECO:0000256" key="5">
    <source>
        <dbReference type="ARBA" id="ARBA00023136"/>
    </source>
</evidence>
<evidence type="ECO:0000256" key="1">
    <source>
        <dbReference type="ARBA" id="ARBA00004141"/>
    </source>
</evidence>
<evidence type="ECO:0000256" key="4">
    <source>
        <dbReference type="ARBA" id="ARBA00022989"/>
    </source>
</evidence>
<proteinExistence type="inferred from homology"/>
<reference evidence="7" key="1">
    <citation type="submission" date="2023-10" db="EMBL/GenBank/DDBJ databases">
        <title>Genome assembly of Pristionchus species.</title>
        <authorList>
            <person name="Yoshida K."/>
            <person name="Sommer R.J."/>
        </authorList>
    </citation>
    <scope>NUCLEOTIDE SEQUENCE</scope>
    <source>
        <strain evidence="7">RS5133</strain>
    </source>
</reference>
<comment type="caution">
    <text evidence="7">The sequence shown here is derived from an EMBL/GenBank/DDBJ whole genome shotgun (WGS) entry which is preliminary data.</text>
</comment>
<dbReference type="Pfam" id="PF10317">
    <property type="entry name" value="7TM_GPCR_Srd"/>
    <property type="match status" value="1"/>
</dbReference>
<evidence type="ECO:0000313" key="8">
    <source>
        <dbReference type="Proteomes" id="UP001432322"/>
    </source>
</evidence>
<feature type="transmembrane region" description="Helical" evidence="6">
    <location>
        <begin position="88"/>
        <end position="109"/>
    </location>
</feature>
<dbReference type="AlphaFoldDB" id="A0AAV5VRU4"/>
<protein>
    <recommendedName>
        <fullName evidence="9">G protein-coupled receptor</fullName>
    </recommendedName>
</protein>
<feature type="transmembrane region" description="Helical" evidence="6">
    <location>
        <begin position="12"/>
        <end position="31"/>
    </location>
</feature>
<evidence type="ECO:0000313" key="7">
    <source>
        <dbReference type="EMBL" id="GMT22173.1"/>
    </source>
</evidence>
<organism evidence="7 8">
    <name type="scientific">Pristionchus fissidentatus</name>
    <dbReference type="NCBI Taxonomy" id="1538716"/>
    <lineage>
        <taxon>Eukaryota</taxon>
        <taxon>Metazoa</taxon>
        <taxon>Ecdysozoa</taxon>
        <taxon>Nematoda</taxon>
        <taxon>Chromadorea</taxon>
        <taxon>Rhabditida</taxon>
        <taxon>Rhabditina</taxon>
        <taxon>Diplogasteromorpha</taxon>
        <taxon>Diplogasteroidea</taxon>
        <taxon>Neodiplogasteridae</taxon>
        <taxon>Pristionchus</taxon>
    </lineage>
</organism>
<evidence type="ECO:0000256" key="2">
    <source>
        <dbReference type="ARBA" id="ARBA00009166"/>
    </source>
</evidence>
<dbReference type="InterPro" id="IPR019421">
    <property type="entry name" value="7TM_GPCR_serpentine_rcpt_Srd"/>
</dbReference>
<comment type="similarity">
    <text evidence="2">Belongs to the nematode receptor-like protein srd family.</text>
</comment>